<proteinExistence type="predicted"/>
<protein>
    <submittedName>
        <fullName evidence="1">Uncharacterized protein</fullName>
    </submittedName>
</protein>
<dbReference type="OrthoDB" id="8517835at2759"/>
<organism evidence="1 2">
    <name type="scientific">Strongylus vulgaris</name>
    <name type="common">Blood worm</name>
    <dbReference type="NCBI Taxonomy" id="40348"/>
    <lineage>
        <taxon>Eukaryota</taxon>
        <taxon>Metazoa</taxon>
        <taxon>Ecdysozoa</taxon>
        <taxon>Nematoda</taxon>
        <taxon>Chromadorea</taxon>
        <taxon>Rhabditida</taxon>
        <taxon>Rhabditina</taxon>
        <taxon>Rhabditomorpha</taxon>
        <taxon>Strongyloidea</taxon>
        <taxon>Strongylidae</taxon>
        <taxon>Strongylus</taxon>
    </lineage>
</organism>
<dbReference type="Proteomes" id="UP000270094">
    <property type="component" value="Unassembled WGS sequence"/>
</dbReference>
<evidence type="ECO:0000313" key="2">
    <source>
        <dbReference type="Proteomes" id="UP000270094"/>
    </source>
</evidence>
<dbReference type="PANTHER" id="PTHR13986">
    <property type="entry name" value="PROTEIN LYSINE HYDROXYLATION COMPLEX COMPONENT"/>
    <property type="match status" value="1"/>
</dbReference>
<reference evidence="1 2" key="1">
    <citation type="submission" date="2018-11" db="EMBL/GenBank/DDBJ databases">
        <authorList>
            <consortium name="Pathogen Informatics"/>
        </authorList>
    </citation>
    <scope>NUCLEOTIDE SEQUENCE [LARGE SCALE GENOMIC DNA]</scope>
</reference>
<dbReference type="GO" id="GO:0030199">
    <property type="term" value="P:collagen fibril organization"/>
    <property type="evidence" value="ECO:0007669"/>
    <property type="project" value="TreeGrafter"/>
</dbReference>
<dbReference type="InterPro" id="IPR052284">
    <property type="entry name" value="Collagen_mod_leprecan"/>
</dbReference>
<dbReference type="AlphaFoldDB" id="A0A3P7KWU4"/>
<dbReference type="PANTHER" id="PTHR13986:SF8">
    <property type="entry name" value="PROLYL 3-HYDROXYLASE 1-LIKE PROTEIN"/>
    <property type="match status" value="1"/>
</dbReference>
<sequence>MRGSEAARSVANFLLFDDNPLMQRNKHIYNKQYKKEELFLPDQVVRPPQRCPEYCPKRMLDIHKQRTLEERYLKFIEEKFKYVDNEFPPEMQDDRKKFDTYVSAEDKFDYAAVQKLLSPAECKALRSIFPDIQGEQILEELEGRVKLLWPTAKFEERSCSRKSRSAACPRPVVLSIENDDCSEWLGAMHTGCAVVFCT</sequence>
<dbReference type="EMBL" id="UYYB01021824">
    <property type="protein sequence ID" value="VDM71738.1"/>
    <property type="molecule type" value="Genomic_DNA"/>
</dbReference>
<accession>A0A3P7KWU4</accession>
<gene>
    <name evidence="1" type="ORF">SVUK_LOCUS6736</name>
</gene>
<evidence type="ECO:0000313" key="1">
    <source>
        <dbReference type="EMBL" id="VDM71738.1"/>
    </source>
</evidence>
<dbReference type="GO" id="GO:0005518">
    <property type="term" value="F:collagen binding"/>
    <property type="evidence" value="ECO:0007669"/>
    <property type="project" value="TreeGrafter"/>
</dbReference>
<name>A0A3P7KWU4_STRVU</name>
<dbReference type="GO" id="GO:0005783">
    <property type="term" value="C:endoplasmic reticulum"/>
    <property type="evidence" value="ECO:0007669"/>
    <property type="project" value="TreeGrafter"/>
</dbReference>
<keyword evidence="2" id="KW-1185">Reference proteome</keyword>